<dbReference type="InterPro" id="IPR023095">
    <property type="entry name" value="Ade_MeTrfase_dom_2"/>
</dbReference>
<name>A0ABZ2C6Q1_9PROT</name>
<evidence type="ECO:0000256" key="4">
    <source>
        <dbReference type="ARBA" id="ARBA00022679"/>
    </source>
</evidence>
<reference evidence="7 8" key="1">
    <citation type="journal article" date="2024" name="Environ. Microbiol.">
        <title>Novel evolutionary insights on the interactions of the Holosporales (Alphaproteobacteria) with eukaryotic hosts from comparative genomics.</title>
        <authorList>
            <person name="Giovannini M."/>
            <person name="Petroni G."/>
            <person name="Castelli M."/>
        </authorList>
    </citation>
    <scope>NUCLEOTIDE SEQUENCE [LARGE SCALE GENOMIC DNA]</scope>
    <source>
        <strain evidence="7 8">US_Bl 15I1</strain>
    </source>
</reference>
<evidence type="ECO:0000313" key="7">
    <source>
        <dbReference type="EMBL" id="WVX67751.1"/>
    </source>
</evidence>
<geneLocation type="plasmid" evidence="7 8">
    <name>pBealeia1</name>
</geneLocation>
<organism evidence="7 8">
    <name type="scientific">Candidatus Bealeia paramacronuclearis</name>
    <dbReference type="NCBI Taxonomy" id="1921001"/>
    <lineage>
        <taxon>Bacteria</taxon>
        <taxon>Pseudomonadati</taxon>
        <taxon>Pseudomonadota</taxon>
        <taxon>Alphaproteobacteria</taxon>
        <taxon>Holosporales</taxon>
        <taxon>Holosporaceae</taxon>
        <taxon>Candidatus Bealeia</taxon>
    </lineage>
</organism>
<dbReference type="Proteomes" id="UP001330434">
    <property type="component" value="Plasmid pBealeia1"/>
</dbReference>
<dbReference type="EMBL" id="CP133271">
    <property type="protein sequence ID" value="WVX67751.1"/>
    <property type="molecule type" value="Genomic_DNA"/>
</dbReference>
<keyword evidence="3" id="KW-0489">Methyltransferase</keyword>
<protein>
    <recommendedName>
        <fullName evidence="2">site-specific DNA-methyltransferase (adenine-specific)</fullName>
        <ecNumber evidence="2">2.1.1.72</ecNumber>
    </recommendedName>
</protein>
<evidence type="ECO:0000256" key="2">
    <source>
        <dbReference type="ARBA" id="ARBA00011900"/>
    </source>
</evidence>
<accession>A0ABZ2C6Q1</accession>
<dbReference type="Gene3D" id="3.40.50.150">
    <property type="entry name" value="Vaccinia Virus protein VP39"/>
    <property type="match status" value="1"/>
</dbReference>
<dbReference type="EC" id="2.1.1.72" evidence="2"/>
<comment type="catalytic activity">
    <reaction evidence="6">
        <text>a 2'-deoxyadenosine in DNA + S-adenosyl-L-methionine = an N(6)-methyl-2'-deoxyadenosine in DNA + S-adenosyl-L-homocysteine + H(+)</text>
        <dbReference type="Rhea" id="RHEA:15197"/>
        <dbReference type="Rhea" id="RHEA-COMP:12418"/>
        <dbReference type="Rhea" id="RHEA-COMP:12419"/>
        <dbReference type="ChEBI" id="CHEBI:15378"/>
        <dbReference type="ChEBI" id="CHEBI:57856"/>
        <dbReference type="ChEBI" id="CHEBI:59789"/>
        <dbReference type="ChEBI" id="CHEBI:90615"/>
        <dbReference type="ChEBI" id="CHEBI:90616"/>
        <dbReference type="EC" id="2.1.1.72"/>
    </reaction>
</comment>
<dbReference type="Gene3D" id="1.10.1020.10">
    <property type="entry name" value="Adenine-specific Methyltransferase, Domain 2"/>
    <property type="match status" value="1"/>
</dbReference>
<keyword evidence="5" id="KW-0949">S-adenosyl-L-methionine</keyword>
<dbReference type="PROSITE" id="PS00092">
    <property type="entry name" value="N6_MTASE"/>
    <property type="match status" value="1"/>
</dbReference>
<dbReference type="InterPro" id="IPR029063">
    <property type="entry name" value="SAM-dependent_MTases_sf"/>
</dbReference>
<gene>
    <name evidence="7" type="ORF">Bealeia1_01970</name>
</gene>
<dbReference type="InterPro" id="IPR002052">
    <property type="entry name" value="DNA_methylase_N6_adenine_CS"/>
</dbReference>
<evidence type="ECO:0000256" key="1">
    <source>
        <dbReference type="ARBA" id="ARBA00006594"/>
    </source>
</evidence>
<proteinExistence type="inferred from homology"/>
<keyword evidence="8" id="KW-1185">Reference proteome</keyword>
<dbReference type="Pfam" id="PF02086">
    <property type="entry name" value="MethyltransfD12"/>
    <property type="match status" value="1"/>
</dbReference>
<evidence type="ECO:0000313" key="8">
    <source>
        <dbReference type="Proteomes" id="UP001330434"/>
    </source>
</evidence>
<keyword evidence="7" id="KW-0614">Plasmid</keyword>
<sequence>MITWRYWGCFLVDPSKTQHDQWLSVLNSPEAHTRVEIAAAYIGLRTYSFGSLVKYSHKQEKWKASFSRRETGRGAVRRASLWEGHHLLKKNVFISGQSYDKIQPKAGDLVFLDPPYYTSDNSVYGDQRPVYPDLIAFCHHLTESGVHWVMTNTHHDVFREAFGDKSLINLGQKTTWFAMSLKGRQRPRYDEIMILSPACLEAWTQANTPLPLPLLELMESNSLPDSLNISLPRRKPEYLSGSPHLFLHNFIDESSQNSRDVTLSGV</sequence>
<dbReference type="SUPFAM" id="SSF53335">
    <property type="entry name" value="S-adenosyl-L-methionine-dependent methyltransferases"/>
    <property type="match status" value="1"/>
</dbReference>
<evidence type="ECO:0000256" key="5">
    <source>
        <dbReference type="ARBA" id="ARBA00022691"/>
    </source>
</evidence>
<dbReference type="InterPro" id="IPR012327">
    <property type="entry name" value="MeTrfase_D12"/>
</dbReference>
<comment type="similarity">
    <text evidence="1">Belongs to the N(4)/N(6)-methyltransferase family.</text>
</comment>
<keyword evidence="4" id="KW-0808">Transferase</keyword>
<evidence type="ECO:0000256" key="3">
    <source>
        <dbReference type="ARBA" id="ARBA00022603"/>
    </source>
</evidence>
<evidence type="ECO:0000256" key="6">
    <source>
        <dbReference type="ARBA" id="ARBA00047942"/>
    </source>
</evidence>